<accession>A0A1Q9D7J6</accession>
<dbReference type="OrthoDB" id="437730at2759"/>
<sequence>MENEQYRADEGQKRAVKGRTFCGQPGPDAENCCAGDLSALDLGVVEAATVVDEMLRGHVRDKKLHVLRLTTKNTKRTSKIASRQREGNSLSSCIAVSKALVFFTVQYARLGRLRRGLPEQQPQCTRCADQSVLFSISFSIRQVSDGRAQNLHGDAAGARYLAVAVQALAFRARGAQGLAEKCGSMRAGRVAKIHAERGLQEAATCLRFGAGWEEEAAEEEEEEEEEEPILGRRHPLVRFREERQVMNDLRVTTASEGFRIPQRGILQDFRPEVLPSTASFAMVLLFLEVGVAKMGFYVVGSAVPFLELMANCSYKFVPVTMMVLARIVTGQNPIYWVFFAYFAATAAWAIRRFLLHFEPSGTREQYGVAPSAMHGHMILGLALVQLPLCWFLTPSAAAPAAAAAAPPR</sequence>
<keyword evidence="8 11" id="KW-1133">Transmembrane helix</keyword>
<evidence type="ECO:0000313" key="12">
    <source>
        <dbReference type="EMBL" id="OLP91164.1"/>
    </source>
</evidence>
<dbReference type="PANTHER" id="PTHR14083">
    <property type="entry name" value="YIP1 INTERACTING FACTOR HOMOLOG YIF1 PROTEIN"/>
    <property type="match status" value="1"/>
</dbReference>
<keyword evidence="7" id="KW-0653">Protein transport</keyword>
<comment type="caution">
    <text evidence="12">The sequence shown here is derived from an EMBL/GenBank/DDBJ whole genome shotgun (WGS) entry which is preliminary data.</text>
</comment>
<keyword evidence="9" id="KW-0333">Golgi apparatus</keyword>
<dbReference type="AlphaFoldDB" id="A0A1Q9D7J6"/>
<comment type="similarity">
    <text evidence="3">Belongs to the YIF1 family.</text>
</comment>
<evidence type="ECO:0000256" key="3">
    <source>
        <dbReference type="ARBA" id="ARBA00009727"/>
    </source>
</evidence>
<evidence type="ECO:0000256" key="8">
    <source>
        <dbReference type="ARBA" id="ARBA00022989"/>
    </source>
</evidence>
<dbReference type="GO" id="GO:0015031">
    <property type="term" value="P:protein transport"/>
    <property type="evidence" value="ECO:0007669"/>
    <property type="project" value="UniProtKB-KW"/>
</dbReference>
<evidence type="ECO:0000313" key="13">
    <source>
        <dbReference type="Proteomes" id="UP000186817"/>
    </source>
</evidence>
<dbReference type="GO" id="GO:0005789">
    <property type="term" value="C:endoplasmic reticulum membrane"/>
    <property type="evidence" value="ECO:0007669"/>
    <property type="project" value="UniProtKB-SubCell"/>
</dbReference>
<feature type="transmembrane region" description="Helical" evidence="11">
    <location>
        <begin position="375"/>
        <end position="393"/>
    </location>
</feature>
<dbReference type="GO" id="GO:0000139">
    <property type="term" value="C:Golgi membrane"/>
    <property type="evidence" value="ECO:0007669"/>
    <property type="project" value="UniProtKB-SubCell"/>
</dbReference>
<dbReference type="InterPro" id="IPR005578">
    <property type="entry name" value="Yif1_fam"/>
</dbReference>
<name>A0A1Q9D7J6_SYMMI</name>
<evidence type="ECO:0000256" key="11">
    <source>
        <dbReference type="SAM" id="Phobius"/>
    </source>
</evidence>
<keyword evidence="10 11" id="KW-0472">Membrane</keyword>
<evidence type="ECO:0000256" key="6">
    <source>
        <dbReference type="ARBA" id="ARBA00022824"/>
    </source>
</evidence>
<dbReference type="Pfam" id="PF03878">
    <property type="entry name" value="YIF1"/>
    <property type="match status" value="1"/>
</dbReference>
<protein>
    <submittedName>
        <fullName evidence="12">Uncharacterized protein</fullName>
    </submittedName>
</protein>
<organism evidence="12 13">
    <name type="scientific">Symbiodinium microadriaticum</name>
    <name type="common">Dinoflagellate</name>
    <name type="synonym">Zooxanthella microadriatica</name>
    <dbReference type="NCBI Taxonomy" id="2951"/>
    <lineage>
        <taxon>Eukaryota</taxon>
        <taxon>Sar</taxon>
        <taxon>Alveolata</taxon>
        <taxon>Dinophyceae</taxon>
        <taxon>Suessiales</taxon>
        <taxon>Symbiodiniaceae</taxon>
        <taxon>Symbiodinium</taxon>
    </lineage>
</organism>
<evidence type="ECO:0000256" key="10">
    <source>
        <dbReference type="ARBA" id="ARBA00023136"/>
    </source>
</evidence>
<evidence type="ECO:0000256" key="4">
    <source>
        <dbReference type="ARBA" id="ARBA00022448"/>
    </source>
</evidence>
<keyword evidence="6" id="KW-0256">Endoplasmic reticulum</keyword>
<dbReference type="Proteomes" id="UP000186817">
    <property type="component" value="Unassembled WGS sequence"/>
</dbReference>
<gene>
    <name evidence="12" type="ORF">AK812_SmicGene27172</name>
</gene>
<comment type="subcellular location">
    <subcellularLocation>
        <location evidence="1">Endoplasmic reticulum membrane</location>
        <topology evidence="1">Multi-pass membrane protein</topology>
    </subcellularLocation>
    <subcellularLocation>
        <location evidence="2">Golgi apparatus membrane</location>
        <topology evidence="2">Multi-pass membrane protein</topology>
    </subcellularLocation>
</comment>
<dbReference type="EMBL" id="LSRX01000677">
    <property type="protein sequence ID" value="OLP91164.1"/>
    <property type="molecule type" value="Genomic_DNA"/>
</dbReference>
<evidence type="ECO:0000256" key="1">
    <source>
        <dbReference type="ARBA" id="ARBA00004477"/>
    </source>
</evidence>
<dbReference type="PANTHER" id="PTHR14083:SF0">
    <property type="entry name" value="YIP1D-INTERACTING FACTOR 1, ISOFORM C"/>
    <property type="match status" value="1"/>
</dbReference>
<proteinExistence type="inferred from homology"/>
<evidence type="ECO:0000256" key="9">
    <source>
        <dbReference type="ARBA" id="ARBA00023034"/>
    </source>
</evidence>
<feature type="transmembrane region" description="Helical" evidence="11">
    <location>
        <begin position="334"/>
        <end position="354"/>
    </location>
</feature>
<dbReference type="GO" id="GO:0030134">
    <property type="term" value="C:COPII-coated ER to Golgi transport vesicle"/>
    <property type="evidence" value="ECO:0007669"/>
    <property type="project" value="TreeGrafter"/>
</dbReference>
<keyword evidence="4" id="KW-0813">Transport</keyword>
<dbReference type="GO" id="GO:0006888">
    <property type="term" value="P:endoplasmic reticulum to Golgi vesicle-mediated transport"/>
    <property type="evidence" value="ECO:0007669"/>
    <property type="project" value="InterPro"/>
</dbReference>
<keyword evidence="13" id="KW-1185">Reference proteome</keyword>
<keyword evidence="5 11" id="KW-0812">Transmembrane</keyword>
<evidence type="ECO:0000256" key="2">
    <source>
        <dbReference type="ARBA" id="ARBA00004653"/>
    </source>
</evidence>
<evidence type="ECO:0000256" key="7">
    <source>
        <dbReference type="ARBA" id="ARBA00022927"/>
    </source>
</evidence>
<dbReference type="GO" id="GO:0005793">
    <property type="term" value="C:endoplasmic reticulum-Golgi intermediate compartment"/>
    <property type="evidence" value="ECO:0007669"/>
    <property type="project" value="TreeGrafter"/>
</dbReference>
<reference evidence="12 13" key="1">
    <citation type="submission" date="2016-02" db="EMBL/GenBank/DDBJ databases">
        <title>Genome analysis of coral dinoflagellate symbionts highlights evolutionary adaptations to a symbiotic lifestyle.</title>
        <authorList>
            <person name="Aranda M."/>
            <person name="Li Y."/>
            <person name="Liew Y.J."/>
            <person name="Baumgarten S."/>
            <person name="Simakov O."/>
            <person name="Wilson M."/>
            <person name="Piel J."/>
            <person name="Ashoor H."/>
            <person name="Bougouffa S."/>
            <person name="Bajic V.B."/>
            <person name="Ryu T."/>
            <person name="Ravasi T."/>
            <person name="Bayer T."/>
            <person name="Micklem G."/>
            <person name="Kim H."/>
            <person name="Bhak J."/>
            <person name="Lajeunesse T.C."/>
            <person name="Voolstra C.R."/>
        </authorList>
    </citation>
    <scope>NUCLEOTIDE SEQUENCE [LARGE SCALE GENOMIC DNA]</scope>
    <source>
        <strain evidence="12 13">CCMP2467</strain>
    </source>
</reference>
<evidence type="ECO:0000256" key="5">
    <source>
        <dbReference type="ARBA" id="ARBA00022692"/>
    </source>
</evidence>